<keyword evidence="6" id="KW-0472">Membrane</keyword>
<feature type="chain" id="PRO_5041943361" description="T-cell immunomodulatory protein TIP C2 domain-containing protein" evidence="8">
    <location>
        <begin position="19"/>
        <end position="588"/>
    </location>
</feature>
<comment type="subcellular location">
    <subcellularLocation>
        <location evidence="1">Membrane</location>
        <topology evidence="1">Single-pass type I membrane protein</topology>
    </subcellularLocation>
</comment>
<keyword evidence="4 8" id="KW-0732">Signal</keyword>
<gene>
    <name evidence="10" type="ORF">HK099_006748</name>
</gene>
<evidence type="ECO:0000256" key="5">
    <source>
        <dbReference type="ARBA" id="ARBA00022989"/>
    </source>
</evidence>
<evidence type="ECO:0000256" key="4">
    <source>
        <dbReference type="ARBA" id="ARBA00022729"/>
    </source>
</evidence>
<evidence type="ECO:0000256" key="3">
    <source>
        <dbReference type="ARBA" id="ARBA00022692"/>
    </source>
</evidence>
<organism evidence="10 11">
    <name type="scientific">Clydaea vesicula</name>
    <dbReference type="NCBI Taxonomy" id="447962"/>
    <lineage>
        <taxon>Eukaryota</taxon>
        <taxon>Fungi</taxon>
        <taxon>Fungi incertae sedis</taxon>
        <taxon>Chytridiomycota</taxon>
        <taxon>Chytridiomycota incertae sedis</taxon>
        <taxon>Chytridiomycetes</taxon>
        <taxon>Lobulomycetales</taxon>
        <taxon>Lobulomycetaceae</taxon>
        <taxon>Clydaea</taxon>
    </lineage>
</organism>
<dbReference type="Pfam" id="PF13517">
    <property type="entry name" value="FG-GAP_3"/>
    <property type="match status" value="2"/>
</dbReference>
<keyword evidence="7" id="KW-0325">Glycoprotein</keyword>
<comment type="caution">
    <text evidence="10">The sequence shown here is derived from an EMBL/GenBank/DDBJ whole genome shotgun (WGS) entry which is preliminary data.</text>
</comment>
<comment type="similarity">
    <text evidence="2">Belongs to the TIP family.</text>
</comment>
<sequence>MFCLYTLLSLLILIGTYSSIKPSKFVQYLGFNEVDVNLNFGSVAAFGDFNNDKMNDLFLFNQDQTSVFVHIWNHKNFEFQLLPKTEINYTLNNIKLKIVNVIPGDFNYDGKLDVLIYCQKFQSASTNLFGMEQIDNVNPDKTFMRIFYGNSVDAFEQSTYKDLENSTLSQPLLFDFYGIMKPSLLGYSDLTKNLSLWNVFEAKNNSFQGITFNGTKPLCKFSHPNSNAFIDLDGDCLADLFFTCQDSENSQQYMQIWLNRKEDGFVFSKELQLPKGAGRISFSDMDGDGTMDIVFPTCVDNICQINVAYNKQIPICSINIHSNCRKKENLCISDENFEFNFDLNSELYSVFSLPNQDTESLVIEDELFFDKNTIPLRIGDFNLDGFPDLIIITKLNSNPKKQKLNLLTSIPCNSDICNEKEIRNFRRKFELLTVGADKLNNYFGEFQEALFQGAFFDLDEDGSLDLIIFYKNLKNNSFGLKFFINNFFNDAFFLKSLVLNGVCPSWCPDGERVPNTKPYGVNYVGSTLKFQVAGTSGETRARIISQLPQTSYHSLQTPYNLFGLGRTNNYIENLFIGVSRHQVCWPKR</sequence>
<feature type="domain" description="T-cell immunomodulatory protein TIP C2" evidence="9">
    <location>
        <begin position="518"/>
        <end position="582"/>
    </location>
</feature>
<dbReference type="InterPro" id="IPR013517">
    <property type="entry name" value="FG-GAP"/>
</dbReference>
<reference evidence="10" key="1">
    <citation type="submission" date="2020-05" db="EMBL/GenBank/DDBJ databases">
        <title>Phylogenomic resolution of chytrid fungi.</title>
        <authorList>
            <person name="Stajich J.E."/>
            <person name="Amses K."/>
            <person name="Simmons R."/>
            <person name="Seto K."/>
            <person name="Myers J."/>
            <person name="Bonds A."/>
            <person name="Quandt C.A."/>
            <person name="Barry K."/>
            <person name="Liu P."/>
            <person name="Grigoriev I."/>
            <person name="Longcore J.E."/>
            <person name="James T.Y."/>
        </authorList>
    </citation>
    <scope>NUCLEOTIDE SEQUENCE</scope>
    <source>
        <strain evidence="10">JEL0476</strain>
    </source>
</reference>
<evidence type="ECO:0000256" key="6">
    <source>
        <dbReference type="ARBA" id="ARBA00023136"/>
    </source>
</evidence>
<dbReference type="SUPFAM" id="SSF69318">
    <property type="entry name" value="Integrin alpha N-terminal domain"/>
    <property type="match status" value="2"/>
</dbReference>
<dbReference type="AlphaFoldDB" id="A0AAD5U7N1"/>
<accession>A0AAD5U7N1</accession>
<dbReference type="InterPro" id="IPR024881">
    <property type="entry name" value="Tip"/>
</dbReference>
<keyword evidence="11" id="KW-1185">Reference proteome</keyword>
<protein>
    <recommendedName>
        <fullName evidence="9">T-cell immunomodulatory protein TIP C2 domain-containing protein</fullName>
    </recommendedName>
</protein>
<name>A0AAD5U7N1_9FUNG</name>
<evidence type="ECO:0000313" key="11">
    <source>
        <dbReference type="Proteomes" id="UP001211065"/>
    </source>
</evidence>
<dbReference type="Pfam" id="PF23122">
    <property type="entry name" value="C2_ITFG1"/>
    <property type="match status" value="1"/>
</dbReference>
<proteinExistence type="inferred from homology"/>
<evidence type="ECO:0000256" key="7">
    <source>
        <dbReference type="ARBA" id="ARBA00023180"/>
    </source>
</evidence>
<evidence type="ECO:0000256" key="2">
    <source>
        <dbReference type="ARBA" id="ARBA00006496"/>
    </source>
</evidence>
<dbReference type="InterPro" id="IPR057089">
    <property type="entry name" value="C2_TIP"/>
</dbReference>
<keyword evidence="3" id="KW-0812">Transmembrane</keyword>
<dbReference type="PANTHER" id="PTHR13412:SF0">
    <property type="entry name" value="T-CELL IMMUNOMODULATORY PROTEIN"/>
    <property type="match status" value="1"/>
</dbReference>
<evidence type="ECO:0000313" key="10">
    <source>
        <dbReference type="EMBL" id="KAJ3225475.1"/>
    </source>
</evidence>
<dbReference type="GO" id="GO:0005886">
    <property type="term" value="C:plasma membrane"/>
    <property type="evidence" value="ECO:0007669"/>
    <property type="project" value="TreeGrafter"/>
</dbReference>
<dbReference type="EMBL" id="JADGJW010000060">
    <property type="protein sequence ID" value="KAJ3225475.1"/>
    <property type="molecule type" value="Genomic_DNA"/>
</dbReference>
<evidence type="ECO:0000256" key="1">
    <source>
        <dbReference type="ARBA" id="ARBA00004479"/>
    </source>
</evidence>
<dbReference type="InterPro" id="IPR028994">
    <property type="entry name" value="Integrin_alpha_N"/>
</dbReference>
<dbReference type="Proteomes" id="UP001211065">
    <property type="component" value="Unassembled WGS sequence"/>
</dbReference>
<dbReference type="PANTHER" id="PTHR13412">
    <property type="entry name" value="T-CELL IMMUNOMODULATORY PROTEIN HOMOLOG"/>
    <property type="match status" value="1"/>
</dbReference>
<feature type="signal peptide" evidence="8">
    <location>
        <begin position="1"/>
        <end position="18"/>
    </location>
</feature>
<evidence type="ECO:0000256" key="8">
    <source>
        <dbReference type="SAM" id="SignalP"/>
    </source>
</evidence>
<keyword evidence="5" id="KW-1133">Transmembrane helix</keyword>
<evidence type="ECO:0000259" key="9">
    <source>
        <dbReference type="Pfam" id="PF23122"/>
    </source>
</evidence>